<feature type="signal peptide" evidence="5">
    <location>
        <begin position="1"/>
        <end position="19"/>
    </location>
</feature>
<dbReference type="HOGENOM" id="CLU_019602_18_2_9"/>
<dbReference type="Proteomes" id="UP000010847">
    <property type="component" value="Chromosome"/>
</dbReference>
<dbReference type="PANTHER" id="PTHR35936:SF34">
    <property type="entry name" value="ABC TRANSPORTER EXTRACELLULAR-BINDING PROTEIN YCKB-RELATED"/>
    <property type="match status" value="1"/>
</dbReference>
<dbReference type="OrthoDB" id="9775197at2"/>
<evidence type="ECO:0000313" key="8">
    <source>
        <dbReference type="EMBL" id="AHF08142.1"/>
    </source>
</evidence>
<accession>W0EBK4</accession>
<dbReference type="InterPro" id="IPR018313">
    <property type="entry name" value="SBP_3_CS"/>
</dbReference>
<dbReference type="PROSITE" id="PS51257">
    <property type="entry name" value="PROKAR_LIPOPROTEIN"/>
    <property type="match status" value="1"/>
</dbReference>
<evidence type="ECO:0000313" key="9">
    <source>
        <dbReference type="Proteomes" id="UP000010847"/>
    </source>
</evidence>
<dbReference type="SMART" id="SM00062">
    <property type="entry name" value="PBPb"/>
    <property type="match status" value="1"/>
</dbReference>
<dbReference type="GO" id="GO:0016020">
    <property type="term" value="C:membrane"/>
    <property type="evidence" value="ECO:0007669"/>
    <property type="project" value="InterPro"/>
</dbReference>
<sequence>MKKLVSAIAFVVMSGLLLTGCGNTKDSAKTTEPAAPATPQKIVIGLDDTFAPMGFRDEQNNLVGFDVDMAKEAASRLNMEVEFKPIDWNSKEVELNSKKVDALWNGLTITEERKKNIAFTEPYMANQQIIIVPANSSIKTKADLKGKVVGTQDGSTSVDAIANEPDVQKSFKELKLYGDFSQALMDLQTSRLDAVVIDEVFGRYYTAKKPGVYTVLTETFGTEDYGVGFRKDDTELLNKVQKTLKDMKADGSAAKISEKWFGKNIVK</sequence>
<dbReference type="Pfam" id="PF00497">
    <property type="entry name" value="SBP_bac_3"/>
    <property type="match status" value="1"/>
</dbReference>
<evidence type="ECO:0000256" key="5">
    <source>
        <dbReference type="SAM" id="SignalP"/>
    </source>
</evidence>
<dbReference type="GO" id="GO:0030313">
    <property type="term" value="C:cell envelope"/>
    <property type="evidence" value="ECO:0007669"/>
    <property type="project" value="UniProtKB-SubCell"/>
</dbReference>
<feature type="domain" description="Ionotropic glutamate receptor C-terminal" evidence="7">
    <location>
        <begin position="41"/>
        <end position="263"/>
    </location>
</feature>
<dbReference type="PROSITE" id="PS01039">
    <property type="entry name" value="SBP_BACTERIAL_3"/>
    <property type="match status" value="1"/>
</dbReference>
<keyword evidence="9" id="KW-1185">Reference proteome</keyword>
<comment type="subcellular location">
    <subcellularLocation>
        <location evidence="1">Cell envelope</location>
    </subcellularLocation>
</comment>
<proteinExistence type="inferred from homology"/>
<dbReference type="RefSeq" id="WP_006718515.1">
    <property type="nucleotide sequence ID" value="NZ_CP007032.1"/>
</dbReference>
<evidence type="ECO:0000256" key="3">
    <source>
        <dbReference type="ARBA" id="ARBA00022729"/>
    </source>
</evidence>
<evidence type="ECO:0000259" key="7">
    <source>
        <dbReference type="SMART" id="SM00079"/>
    </source>
</evidence>
<evidence type="ECO:0000256" key="4">
    <source>
        <dbReference type="RuleBase" id="RU003744"/>
    </source>
</evidence>
<dbReference type="EMBL" id="CP007032">
    <property type="protein sequence ID" value="AHF08142.1"/>
    <property type="molecule type" value="Genomic_DNA"/>
</dbReference>
<evidence type="ECO:0000256" key="2">
    <source>
        <dbReference type="ARBA" id="ARBA00010333"/>
    </source>
</evidence>
<dbReference type="SMART" id="SM00079">
    <property type="entry name" value="PBPe"/>
    <property type="match status" value="1"/>
</dbReference>
<dbReference type="PANTHER" id="PTHR35936">
    <property type="entry name" value="MEMBRANE-BOUND LYTIC MUREIN TRANSGLYCOSYLASE F"/>
    <property type="match status" value="1"/>
</dbReference>
<protein>
    <submittedName>
        <fullName evidence="8">Amino acid ABC transporter substrate-binding protein</fullName>
    </submittedName>
</protein>
<dbReference type="Gene3D" id="3.40.190.10">
    <property type="entry name" value="Periplasmic binding protein-like II"/>
    <property type="match status" value="2"/>
</dbReference>
<dbReference type="InterPro" id="IPR001320">
    <property type="entry name" value="Iontro_rcpt_C"/>
</dbReference>
<evidence type="ECO:0000256" key="1">
    <source>
        <dbReference type="ARBA" id="ARBA00004196"/>
    </source>
</evidence>
<reference evidence="8 9" key="1">
    <citation type="submission" date="2013-12" db="EMBL/GenBank/DDBJ databases">
        <authorList>
            <consortium name="DOE Joint Genome Institute"/>
            <person name="Smidt H."/>
            <person name="Huntemann M."/>
            <person name="Han J."/>
            <person name="Chen A."/>
            <person name="Kyrpides N."/>
            <person name="Mavromatis K."/>
            <person name="Markowitz V."/>
            <person name="Palaniappan K."/>
            <person name="Ivanova N."/>
            <person name="Schaumberg A."/>
            <person name="Pati A."/>
            <person name="Liolios K."/>
            <person name="Nordberg H.P."/>
            <person name="Cantor M.N."/>
            <person name="Hua S.X."/>
            <person name="Woyke T."/>
        </authorList>
    </citation>
    <scope>NUCLEOTIDE SEQUENCE [LARGE SCALE GENOMIC DNA]</scope>
    <source>
        <strain evidence="9">DSM 15288</strain>
    </source>
</reference>
<gene>
    <name evidence="8" type="ORF">DESME_14735</name>
</gene>
<dbReference type="STRING" id="871968.DESME_14735"/>
<evidence type="ECO:0000259" key="6">
    <source>
        <dbReference type="SMART" id="SM00062"/>
    </source>
</evidence>
<dbReference type="CDD" id="cd00996">
    <property type="entry name" value="PBP2_AatB_like"/>
    <property type="match status" value="1"/>
</dbReference>
<feature type="domain" description="Solute-binding protein family 3/N-terminal" evidence="6">
    <location>
        <begin position="41"/>
        <end position="264"/>
    </location>
</feature>
<comment type="similarity">
    <text evidence="2 4">Belongs to the bacterial solute-binding protein 3 family.</text>
</comment>
<dbReference type="KEGG" id="dmt:DESME_14735"/>
<keyword evidence="3 5" id="KW-0732">Signal</keyword>
<dbReference type="GO" id="GO:0015276">
    <property type="term" value="F:ligand-gated monoatomic ion channel activity"/>
    <property type="evidence" value="ECO:0007669"/>
    <property type="project" value="InterPro"/>
</dbReference>
<dbReference type="eggNOG" id="COG0834">
    <property type="taxonomic scope" value="Bacteria"/>
</dbReference>
<feature type="chain" id="PRO_5039668500" evidence="5">
    <location>
        <begin position="20"/>
        <end position="267"/>
    </location>
</feature>
<dbReference type="SUPFAM" id="SSF53850">
    <property type="entry name" value="Periplasmic binding protein-like II"/>
    <property type="match status" value="1"/>
</dbReference>
<dbReference type="AlphaFoldDB" id="W0EBK4"/>
<name>W0EBK4_9FIRM</name>
<dbReference type="InterPro" id="IPR001638">
    <property type="entry name" value="Solute-binding_3/MltF_N"/>
</dbReference>
<organism evidence="8 9">
    <name type="scientific">Desulfitobacterium metallireducens DSM 15288</name>
    <dbReference type="NCBI Taxonomy" id="871968"/>
    <lineage>
        <taxon>Bacteria</taxon>
        <taxon>Bacillati</taxon>
        <taxon>Bacillota</taxon>
        <taxon>Clostridia</taxon>
        <taxon>Eubacteriales</taxon>
        <taxon>Desulfitobacteriaceae</taxon>
        <taxon>Desulfitobacterium</taxon>
    </lineage>
</organism>